<dbReference type="SUPFAM" id="SSF54001">
    <property type="entry name" value="Cysteine proteinases"/>
    <property type="match status" value="1"/>
</dbReference>
<evidence type="ECO:0000259" key="2">
    <source>
        <dbReference type="Pfam" id="PF01841"/>
    </source>
</evidence>
<dbReference type="HOGENOM" id="CLU_648298_0_0_2"/>
<evidence type="ECO:0000256" key="1">
    <source>
        <dbReference type="SAM" id="Phobius"/>
    </source>
</evidence>
<feature type="transmembrane region" description="Helical" evidence="1">
    <location>
        <begin position="6"/>
        <end position="22"/>
    </location>
</feature>
<keyword evidence="4" id="KW-1185">Reference proteome</keyword>
<keyword evidence="1" id="KW-0812">Transmembrane</keyword>
<dbReference type="PANTHER" id="PTHR39327">
    <property type="match status" value="1"/>
</dbReference>
<dbReference type="KEGG" id="mear:Mpt1_c01380"/>
<protein>
    <recommendedName>
        <fullName evidence="2">Transglutaminase-like domain-containing protein</fullName>
    </recommendedName>
</protein>
<gene>
    <name evidence="3" type="ORF">Mpt1_c01380</name>
</gene>
<dbReference type="Pfam" id="PF01841">
    <property type="entry name" value="Transglut_core"/>
    <property type="match status" value="1"/>
</dbReference>
<name>A0A0A7LEV3_9ARCH</name>
<dbReference type="PANTHER" id="PTHR39327:SF1">
    <property type="entry name" value="BLR5470 PROTEIN"/>
    <property type="match status" value="1"/>
</dbReference>
<accession>A0A0A7LEV3</accession>
<proteinExistence type="predicted"/>
<dbReference type="Gene3D" id="3.10.620.30">
    <property type="match status" value="1"/>
</dbReference>
<keyword evidence="1" id="KW-0472">Membrane</keyword>
<evidence type="ECO:0000313" key="4">
    <source>
        <dbReference type="Proteomes" id="UP000030787"/>
    </source>
</evidence>
<keyword evidence="1" id="KW-1133">Transmembrane helix</keyword>
<dbReference type="Proteomes" id="UP000030787">
    <property type="component" value="Chromosome"/>
</dbReference>
<feature type="domain" description="Transglutaminase-like" evidence="2">
    <location>
        <begin position="291"/>
        <end position="377"/>
    </location>
</feature>
<dbReference type="STRING" id="1577791.Mpt1_c01380"/>
<dbReference type="AlphaFoldDB" id="A0A0A7LEV3"/>
<evidence type="ECO:0000313" key="3">
    <source>
        <dbReference type="EMBL" id="AIZ56041.1"/>
    </source>
</evidence>
<dbReference type="InterPro" id="IPR038765">
    <property type="entry name" value="Papain-like_cys_pep_sf"/>
</dbReference>
<dbReference type="InterPro" id="IPR010319">
    <property type="entry name" value="Transglutaminase-like_Cys_pept"/>
</dbReference>
<sequence>MFVLGIVMLVVAIFVITLYVSLERTDMNKFNDANRPSDQHHSVSISTNYPDAGTIASTEGWVLYNDTFECTVTSVSPGYVFEGWFSDHRLVSKEMSFDFVIDHDVVLEARFFKLFDASFTITQTNIVAPTEMTLTPNAVDNIVGREWVIKDAFTGEQYSYTESQDNGSITFSVAKGTPLLISYTIEYSNGDSMTQNTTVVINEDVTKTFNWRYMKDNIYSPVTNLLSINNGSVSWNVLVPLTEYYYATKSTLPRTGATGAYRVLGDYVTSDSRVIVHMAENLSVFTSQMSDIARADFVLKFVQSLPYQTDLDGKGVSEYYKLPIETLWEGKGDCEDHAILFVALMKALGYDAVLYHIYCYDSNGKYTGSHVAAGIAVEGASGYSTTVDGVEYFYCEATAEVGTSWINQANVGYKPDGFTVVETWKI</sequence>
<dbReference type="EMBL" id="CP010070">
    <property type="protein sequence ID" value="AIZ56041.1"/>
    <property type="molecule type" value="Genomic_DNA"/>
</dbReference>
<reference evidence="3 4" key="1">
    <citation type="journal article" date="2014" name="Appl. Environ. Microbiol.">
        <title>Comparative Genome Analysis of 'Candidatus Methanoplasma termitum' Indicates a New Mode of Energy Metabolism in the Seventh Order of Methanogens.</title>
        <authorList>
            <person name="Lang K."/>
            <person name="Schuldes J."/>
            <person name="Klingl A."/>
            <person name="Poehlein A."/>
            <person name="Daniel R."/>
            <person name="Brune A."/>
        </authorList>
    </citation>
    <scope>NUCLEOTIDE SEQUENCE [LARGE SCALE GENOMIC DNA]</scope>
    <source>
        <strain evidence="4">Mpt1</strain>
    </source>
</reference>
<organism evidence="3 4">
    <name type="scientific">Candidatus Methanoplasma termitum</name>
    <dbReference type="NCBI Taxonomy" id="1577791"/>
    <lineage>
        <taxon>Archaea</taxon>
        <taxon>Methanobacteriati</taxon>
        <taxon>Thermoplasmatota</taxon>
        <taxon>Thermoplasmata</taxon>
        <taxon>Methanomassiliicoccales</taxon>
        <taxon>Methanomassiliicoccaceae</taxon>
        <taxon>Candidatus Methanoplasma</taxon>
    </lineage>
</organism>
<dbReference type="InterPro" id="IPR002931">
    <property type="entry name" value="Transglutaminase-like"/>
</dbReference>